<gene>
    <name evidence="1" type="ORF">FHR96_003663</name>
</gene>
<keyword evidence="2" id="KW-1185">Reference proteome</keyword>
<comment type="caution">
    <text evidence="1">The sequence shown here is derived from an EMBL/GenBank/DDBJ whole genome shotgun (WGS) entry which is preliminary data.</text>
</comment>
<name>A0A7W5C184_9GAMM</name>
<dbReference type="EMBL" id="JACHXM010000026">
    <property type="protein sequence ID" value="MBB3142762.1"/>
    <property type="molecule type" value="Genomic_DNA"/>
</dbReference>
<evidence type="ECO:0000313" key="1">
    <source>
        <dbReference type="EMBL" id="MBB3142762.1"/>
    </source>
</evidence>
<reference evidence="1 2" key="1">
    <citation type="submission" date="2020-08" db="EMBL/GenBank/DDBJ databases">
        <title>Genomic Encyclopedia of Type Strains, Phase III (KMG-III): the genomes of soil and plant-associated and newly described type strains.</title>
        <authorList>
            <person name="Whitman W."/>
        </authorList>
    </citation>
    <scope>NUCLEOTIDE SEQUENCE [LARGE SCALE GENOMIC DNA]</scope>
    <source>
        <strain evidence="1 2">CECT 5995</strain>
    </source>
</reference>
<dbReference type="Proteomes" id="UP000525987">
    <property type="component" value="Unassembled WGS sequence"/>
</dbReference>
<organism evidence="1 2">
    <name type="scientific">Halomonas organivorans</name>
    <dbReference type="NCBI Taxonomy" id="257772"/>
    <lineage>
        <taxon>Bacteria</taxon>
        <taxon>Pseudomonadati</taxon>
        <taxon>Pseudomonadota</taxon>
        <taxon>Gammaproteobacteria</taxon>
        <taxon>Oceanospirillales</taxon>
        <taxon>Halomonadaceae</taxon>
        <taxon>Halomonas</taxon>
    </lineage>
</organism>
<protein>
    <submittedName>
        <fullName evidence="1">Uncharacterized protein</fullName>
    </submittedName>
</protein>
<sequence length="29" mass="3152">MKLNINTLTAVATGLVKPLSPFPFLLSHQ</sequence>
<evidence type="ECO:0000313" key="2">
    <source>
        <dbReference type="Proteomes" id="UP000525987"/>
    </source>
</evidence>
<accession>A0A7W5C184</accession>
<dbReference type="AlphaFoldDB" id="A0A7W5C184"/>
<proteinExistence type="predicted"/>